<sequence>MKQNRIRLIMPASAAEAFETFHNHTVRMRWDTLLSCAEVEGGGSHPYTGAITFNQGRGWKRFFAMRTRFVNYQPARVAAAVLVEPAGWFDAWSASMQHRDIEHGQSELIYSFRIQLRPRWLGRVFDPLANRLFEHETRQRFAAMAEYLRSRD</sequence>
<name>A0A3M4M0G5_PSECI</name>
<dbReference type="RefSeq" id="WP_122315531.1">
    <property type="nucleotide sequence ID" value="NZ_RBRE01000038.1"/>
</dbReference>
<dbReference type="Gene3D" id="3.30.530.20">
    <property type="match status" value="1"/>
</dbReference>
<accession>A0A3M4M0G5</accession>
<dbReference type="EMBL" id="RBRE01000038">
    <property type="protein sequence ID" value="RMQ47226.1"/>
    <property type="molecule type" value="Genomic_DNA"/>
</dbReference>
<dbReference type="Proteomes" id="UP000277236">
    <property type="component" value="Unassembled WGS sequence"/>
</dbReference>
<proteinExistence type="predicted"/>
<dbReference type="OrthoDB" id="9108284at2"/>
<evidence type="ECO:0000313" key="2">
    <source>
        <dbReference type="Proteomes" id="UP000277236"/>
    </source>
</evidence>
<gene>
    <name evidence="1" type="ORF">ALQ04_01552</name>
</gene>
<dbReference type="SUPFAM" id="SSF55961">
    <property type="entry name" value="Bet v1-like"/>
    <property type="match status" value="1"/>
</dbReference>
<dbReference type="AlphaFoldDB" id="A0A3M4M0G5"/>
<evidence type="ECO:0008006" key="3">
    <source>
        <dbReference type="Google" id="ProtNLM"/>
    </source>
</evidence>
<comment type="caution">
    <text evidence="1">The sequence shown here is derived from an EMBL/GenBank/DDBJ whole genome shotgun (WGS) entry which is preliminary data.</text>
</comment>
<evidence type="ECO:0000313" key="1">
    <source>
        <dbReference type="EMBL" id="RMQ47226.1"/>
    </source>
</evidence>
<reference evidence="1 2" key="1">
    <citation type="submission" date="2018-08" db="EMBL/GenBank/DDBJ databases">
        <title>Recombination of ecologically and evolutionarily significant loci maintains genetic cohesion in the Pseudomonas syringae species complex.</title>
        <authorList>
            <person name="Dillon M."/>
            <person name="Thakur S."/>
            <person name="Almeida R.N.D."/>
            <person name="Weir B.S."/>
            <person name="Guttman D.S."/>
        </authorList>
    </citation>
    <scope>NUCLEOTIDE SEQUENCE [LARGE SCALE GENOMIC DNA]</scope>
    <source>
        <strain evidence="1 2">ICMP 3353</strain>
    </source>
</reference>
<organism evidence="1 2">
    <name type="scientific">Pseudomonas cichorii</name>
    <dbReference type="NCBI Taxonomy" id="36746"/>
    <lineage>
        <taxon>Bacteria</taxon>
        <taxon>Pseudomonadati</taxon>
        <taxon>Pseudomonadota</taxon>
        <taxon>Gammaproteobacteria</taxon>
        <taxon>Pseudomonadales</taxon>
        <taxon>Pseudomonadaceae</taxon>
        <taxon>Pseudomonas</taxon>
    </lineage>
</organism>
<dbReference type="InterPro" id="IPR023393">
    <property type="entry name" value="START-like_dom_sf"/>
</dbReference>
<protein>
    <recommendedName>
        <fullName evidence="3">Polyketide cyclase / dehydrase and lipid transport</fullName>
    </recommendedName>
</protein>